<evidence type="ECO:0000256" key="3">
    <source>
        <dbReference type="ARBA" id="ARBA00022692"/>
    </source>
</evidence>
<dbReference type="InterPro" id="IPR001279">
    <property type="entry name" value="Metallo-B-lactamas"/>
</dbReference>
<evidence type="ECO:0000256" key="4">
    <source>
        <dbReference type="ARBA" id="ARBA00022989"/>
    </source>
</evidence>
<dbReference type="NCBIfam" id="TIGR00360">
    <property type="entry name" value="ComEC_N-term"/>
    <property type="match status" value="1"/>
</dbReference>
<feature type="transmembrane region" description="Helical" evidence="6">
    <location>
        <begin position="45"/>
        <end position="62"/>
    </location>
</feature>
<dbReference type="Proteomes" id="UP000239237">
    <property type="component" value="Unassembled WGS sequence"/>
</dbReference>
<feature type="transmembrane region" description="Helical" evidence="6">
    <location>
        <begin position="439"/>
        <end position="455"/>
    </location>
</feature>
<evidence type="ECO:0000313" key="10">
    <source>
        <dbReference type="EMBL" id="SPE06233.1"/>
    </source>
</evidence>
<sequence>MARVLMFASLLIASLTGIIYYSCAITWFLFSFMVVLCFWQRKIDLLFKILLLTLPFMVYFIYNSHCLQQQISQKNDKQHHVAGIIFPDDIQIDGANFKATAQLDNHEKVKLYWIFPDEKIKNMWLENNKVISFQAETEFTRIPEPTNFNQFNSQKFYLTKSITHQINIKSWHTKGAKPSTLLQKIRYQLHEWHSMGIHNAERLPSPLSAYAEALILGTTPQSLYEDNPGVQTLGLIHLFSVSGFHVTFLMTMLMQISRRIWLPKEYTILVLSIILIAYFIFAGEPDVLIRSIVSGELILLKDIANKRIKAQVIWALSLLFSLAIVPQILLTLGGQLSFALTFCLTFAQRLTFWQTNLLMSLVSFPLIIQQQYTWHVLQTLINFAAIPIFGTVIVPLVMVGFFGQFIPLLTYITNLVIRYFAYMVDFCATLPGNFVVGKIPDALAVVLLFLALGVFAREPKIKHVARISWLVSFGVAMICVHLPYHGEFATFDIGQGDAAVIREPYNKTITLIDTGGKVTFGEQPAWQKQKYVLTNGETVIVNYLHSRGISKIDNLVLSHHDQDHIGNAKVILTKMNVKNVIIPAGMMQQSSFKTEIKPYLKSAKVTEVTNNIQVSKLPLQIIHPFKSGQAKNEDCIALFGNIGGKNIFTAGDLDQSGEKKIANFFPDMHVDILKFGHHGSKTSTNPEVINKWHPEIGIISAGRNNRYNHPNKETLETARNNKMTVFNTQINGMMCYEYSGLNGHFKVKIPHEPKTTTTAN</sequence>
<feature type="transmembrane region" description="Helical" evidence="6">
    <location>
        <begin position="380"/>
        <end position="406"/>
    </location>
</feature>
<dbReference type="InterPro" id="IPR004477">
    <property type="entry name" value="ComEC_N"/>
</dbReference>
<dbReference type="Gene3D" id="3.60.15.10">
    <property type="entry name" value="Ribonuclease Z/Hydroxyacylglutathione hydrolase-like"/>
    <property type="match status" value="1"/>
</dbReference>
<dbReference type="PANTHER" id="PTHR30619:SF7">
    <property type="entry name" value="BETA-LACTAMASE DOMAIN PROTEIN"/>
    <property type="match status" value="1"/>
</dbReference>
<dbReference type="InterPro" id="IPR035681">
    <property type="entry name" value="ComA-like_MBL"/>
</dbReference>
<keyword evidence="3 6" id="KW-0812">Transmembrane</keyword>
<feature type="transmembrane region" description="Helical" evidence="6">
    <location>
        <begin position="467"/>
        <end position="484"/>
    </location>
</feature>
<dbReference type="RefSeq" id="WP_105299856.1">
    <property type="nucleotide sequence ID" value="NZ_OKQR01000004.1"/>
</dbReference>
<proteinExistence type="predicted"/>
<feature type="transmembrane region" description="Helical" evidence="6">
    <location>
        <begin position="235"/>
        <end position="254"/>
    </location>
</feature>
<dbReference type="InterPro" id="IPR052159">
    <property type="entry name" value="Competence_DNA_uptake"/>
</dbReference>
<dbReference type="GO" id="GO:0005886">
    <property type="term" value="C:plasma membrane"/>
    <property type="evidence" value="ECO:0007669"/>
    <property type="project" value="UniProtKB-SubCell"/>
</dbReference>
<accession>A0A2N9K6L0</accession>
<evidence type="ECO:0000256" key="6">
    <source>
        <dbReference type="SAM" id="Phobius"/>
    </source>
</evidence>
<reference evidence="10 11" key="1">
    <citation type="submission" date="2018-02" db="EMBL/GenBank/DDBJ databases">
        <authorList>
            <person name="Cohen D.B."/>
            <person name="Kent A.D."/>
        </authorList>
    </citation>
    <scope>NUCLEOTIDE SEQUENCE [LARGE SCALE GENOMIC DNA]</scope>
    <source>
        <strain evidence="10 11">CECT 9216</strain>
    </source>
</reference>
<keyword evidence="4 6" id="KW-1133">Transmembrane helix</keyword>
<feature type="transmembrane region" description="Helical" evidence="6">
    <location>
        <begin position="350"/>
        <end position="368"/>
    </location>
</feature>
<feature type="transmembrane region" description="Helical" evidence="6">
    <location>
        <begin position="6"/>
        <end position="38"/>
    </location>
</feature>
<name>A0A2N9K6L0_9LACO</name>
<feature type="domain" description="Metallo-beta-lactamase" evidence="7">
    <location>
        <begin position="494"/>
        <end position="702"/>
    </location>
</feature>
<evidence type="ECO:0000313" key="9">
    <source>
        <dbReference type="EMBL" id="SPD94571.1"/>
    </source>
</evidence>
<reference evidence="9 12" key="2">
    <citation type="submission" date="2018-02" db="EMBL/GenBank/DDBJ databases">
        <authorList>
            <person name="Rodrigo-Torres L."/>
            <person name="Arahal R. D."/>
            <person name="Lucena T."/>
        </authorList>
    </citation>
    <scope>NUCLEOTIDE SEQUENCE [LARGE SCALE GENOMIC DNA]</scope>
    <source>
        <strain evidence="9 12">CECT 8486</strain>
    </source>
</reference>
<dbReference type="Pfam" id="PF03772">
    <property type="entry name" value="Competence"/>
    <property type="match status" value="1"/>
</dbReference>
<dbReference type="InterPro" id="IPR004797">
    <property type="entry name" value="Competence_ComEC/Rec2"/>
</dbReference>
<evidence type="ECO:0000259" key="7">
    <source>
        <dbReference type="Pfam" id="PF00753"/>
    </source>
</evidence>
<evidence type="ECO:0000259" key="8">
    <source>
        <dbReference type="Pfam" id="PF03772"/>
    </source>
</evidence>
<comment type="subcellular location">
    <subcellularLocation>
        <location evidence="1">Cell membrane</location>
        <topology evidence="1">Multi-pass membrane protein</topology>
    </subcellularLocation>
</comment>
<evidence type="ECO:0000313" key="12">
    <source>
        <dbReference type="Proteomes" id="UP000239237"/>
    </source>
</evidence>
<gene>
    <name evidence="9" type="ORF">LES8486_01755</name>
    <name evidence="10" type="ORF">LES9216_00120</name>
</gene>
<dbReference type="InterPro" id="IPR036866">
    <property type="entry name" value="RibonucZ/Hydroxyglut_hydro"/>
</dbReference>
<protein>
    <submittedName>
        <fullName evidence="10">ComEC family competence protein</fullName>
    </submittedName>
</protein>
<dbReference type="EMBL" id="OKQU01000001">
    <property type="protein sequence ID" value="SPE06233.1"/>
    <property type="molecule type" value="Genomic_DNA"/>
</dbReference>
<dbReference type="AlphaFoldDB" id="A0A2N9K6L0"/>
<dbReference type="PANTHER" id="PTHR30619">
    <property type="entry name" value="DNA INTERNALIZATION/COMPETENCE PROTEIN COMEC/REC2"/>
    <property type="match status" value="1"/>
</dbReference>
<evidence type="ECO:0000256" key="5">
    <source>
        <dbReference type="ARBA" id="ARBA00023136"/>
    </source>
</evidence>
<keyword evidence="12" id="KW-1185">Reference proteome</keyword>
<dbReference type="Pfam" id="PF00753">
    <property type="entry name" value="Lactamase_B"/>
    <property type="match status" value="1"/>
</dbReference>
<dbReference type="NCBIfam" id="TIGR00361">
    <property type="entry name" value="ComEC_Rec2"/>
    <property type="match status" value="1"/>
</dbReference>
<evidence type="ECO:0000256" key="2">
    <source>
        <dbReference type="ARBA" id="ARBA00022475"/>
    </source>
</evidence>
<evidence type="ECO:0000256" key="1">
    <source>
        <dbReference type="ARBA" id="ARBA00004651"/>
    </source>
</evidence>
<dbReference type="EMBL" id="OKQR01000004">
    <property type="protein sequence ID" value="SPD94571.1"/>
    <property type="molecule type" value="Genomic_DNA"/>
</dbReference>
<keyword evidence="2" id="KW-1003">Cell membrane</keyword>
<dbReference type="Proteomes" id="UP000237923">
    <property type="component" value="Unassembled WGS sequence"/>
</dbReference>
<dbReference type="GO" id="GO:0030420">
    <property type="term" value="P:establishment of competence for transformation"/>
    <property type="evidence" value="ECO:0007669"/>
    <property type="project" value="InterPro"/>
</dbReference>
<feature type="transmembrane region" description="Helical" evidence="6">
    <location>
        <begin position="311"/>
        <end position="330"/>
    </location>
</feature>
<feature type="transmembrane region" description="Helical" evidence="6">
    <location>
        <begin position="266"/>
        <end position="281"/>
    </location>
</feature>
<organism evidence="10 11">
    <name type="scientific">Leuconostoc suionicum</name>
    <dbReference type="NCBI Taxonomy" id="1511761"/>
    <lineage>
        <taxon>Bacteria</taxon>
        <taxon>Bacillati</taxon>
        <taxon>Bacillota</taxon>
        <taxon>Bacilli</taxon>
        <taxon>Lactobacillales</taxon>
        <taxon>Lactobacillaceae</taxon>
        <taxon>Leuconostoc</taxon>
    </lineage>
</organism>
<evidence type="ECO:0000313" key="11">
    <source>
        <dbReference type="Proteomes" id="UP000237923"/>
    </source>
</evidence>
<dbReference type="SUPFAM" id="SSF56281">
    <property type="entry name" value="Metallo-hydrolase/oxidoreductase"/>
    <property type="match status" value="1"/>
</dbReference>
<keyword evidence="5 6" id="KW-0472">Membrane</keyword>
<dbReference type="CDD" id="cd07731">
    <property type="entry name" value="ComA-like_MBL-fold"/>
    <property type="match status" value="1"/>
</dbReference>
<feature type="domain" description="ComEC/Rec2-related protein" evidence="8">
    <location>
        <begin position="225"/>
        <end position="455"/>
    </location>
</feature>